<sequence>MPTEIHHVIISQLSSYEFPVGSRAGLGDFINGILQPYGTIDQLAADPRLRLVRFVISSSEEDIYGPRVSKQRLLEWINRNCGLNDGINITELSASNWSLRQGILKGEKFLTDVKKVHDEDVAAAANSLCELPACPRNFCYVEEDLEQIVRREHGSQWRFGSDDDNTIRYWQVYDLKSSGYPTEKWRFEHRNGEVGFGEDPLEIWEDWEGYQSGDKAMASPTPFGDALFGFFWELREGRQKIARGDTATGWGLPCDQTIGRWFSKPVEYKIEDDPVVQICYNDLHDCS</sequence>
<name>A0A9P7STZ7_9HYPO</name>
<reference evidence="1" key="1">
    <citation type="journal article" date="2020" name="bioRxiv">
        <title>Whole genome comparisons of ergot fungi reveals the divergence and evolution of species within the genus Claviceps are the result of varying mechanisms driving genome evolution and host range expansion.</title>
        <authorList>
            <person name="Wyka S.A."/>
            <person name="Mondo S.J."/>
            <person name="Liu M."/>
            <person name="Dettman J."/>
            <person name="Nalam V."/>
            <person name="Broders K.D."/>
        </authorList>
    </citation>
    <scope>NUCLEOTIDE SEQUENCE</scope>
    <source>
        <strain evidence="1">CCC 602</strain>
    </source>
</reference>
<dbReference type="Proteomes" id="UP000748025">
    <property type="component" value="Unassembled WGS sequence"/>
</dbReference>
<evidence type="ECO:0000313" key="1">
    <source>
        <dbReference type="EMBL" id="KAG5989796.1"/>
    </source>
</evidence>
<dbReference type="OrthoDB" id="5427399at2759"/>
<organism evidence="1 2">
    <name type="scientific">Claviceps pusilla</name>
    <dbReference type="NCBI Taxonomy" id="123648"/>
    <lineage>
        <taxon>Eukaryota</taxon>
        <taxon>Fungi</taxon>
        <taxon>Dikarya</taxon>
        <taxon>Ascomycota</taxon>
        <taxon>Pezizomycotina</taxon>
        <taxon>Sordariomycetes</taxon>
        <taxon>Hypocreomycetidae</taxon>
        <taxon>Hypocreales</taxon>
        <taxon>Clavicipitaceae</taxon>
        <taxon>Claviceps</taxon>
    </lineage>
</organism>
<protein>
    <submittedName>
        <fullName evidence="1">Uncharacterized protein</fullName>
    </submittedName>
</protein>
<accession>A0A9P7STZ7</accession>
<keyword evidence="2" id="KW-1185">Reference proteome</keyword>
<evidence type="ECO:0000313" key="2">
    <source>
        <dbReference type="Proteomes" id="UP000748025"/>
    </source>
</evidence>
<dbReference type="AlphaFoldDB" id="A0A9P7STZ7"/>
<comment type="caution">
    <text evidence="1">The sequence shown here is derived from an EMBL/GenBank/DDBJ whole genome shotgun (WGS) entry which is preliminary data.</text>
</comment>
<proteinExistence type="predicted"/>
<gene>
    <name evidence="1" type="ORF">E4U43_004430</name>
</gene>
<dbReference type="EMBL" id="SRPW01002883">
    <property type="protein sequence ID" value="KAG5989796.1"/>
    <property type="molecule type" value="Genomic_DNA"/>
</dbReference>